<dbReference type="InterPro" id="IPR038633">
    <property type="entry name" value="Rpn13/ADRM1_Pru_sf"/>
</dbReference>
<evidence type="ECO:0000256" key="9">
    <source>
        <dbReference type="SAM" id="MobiDB-lite"/>
    </source>
</evidence>
<reference evidence="12" key="1">
    <citation type="submission" date="2022-01" db="EMBL/GenBank/DDBJ databases">
        <authorList>
            <person name="King R."/>
        </authorList>
    </citation>
    <scope>NUCLEOTIDE SEQUENCE</scope>
</reference>
<keyword evidence="4" id="KW-0963">Cytoplasm</keyword>
<evidence type="ECO:0000256" key="1">
    <source>
        <dbReference type="ARBA" id="ARBA00004123"/>
    </source>
</evidence>
<proteinExistence type="inferred from homology"/>
<dbReference type="FunFam" id="2.30.29.70:FF:000001">
    <property type="entry name" value="Proteasomal ubiquitin receptor ADRM1"/>
    <property type="match status" value="1"/>
</dbReference>
<evidence type="ECO:0000313" key="13">
    <source>
        <dbReference type="Proteomes" id="UP001153737"/>
    </source>
</evidence>
<dbReference type="GO" id="GO:0005737">
    <property type="term" value="C:cytoplasm"/>
    <property type="evidence" value="ECO:0007669"/>
    <property type="project" value="UniProtKB-SubCell"/>
</dbReference>
<evidence type="ECO:0000256" key="3">
    <source>
        <dbReference type="ARBA" id="ARBA00009216"/>
    </source>
</evidence>
<feature type="region of interest" description="Disordered" evidence="9">
    <location>
        <begin position="182"/>
        <end position="250"/>
    </location>
</feature>
<dbReference type="Pfam" id="PF04683">
    <property type="entry name" value="Rpn13_ADRM1_Pru"/>
    <property type="match status" value="1"/>
</dbReference>
<keyword evidence="6" id="KW-0539">Nucleus</keyword>
<dbReference type="PANTHER" id="PTHR12225">
    <property type="entry name" value="ADHESION REGULATING MOLECULE 1 110 KDA CELL MEMBRANE GLYCOPROTEIN"/>
    <property type="match status" value="1"/>
</dbReference>
<dbReference type="InterPro" id="IPR038108">
    <property type="entry name" value="RPN13_DEUBAD_sf"/>
</dbReference>
<accession>A0A9N9SAY9</accession>
<sequence length="411" mass="43757">MPAGGALFGSAAAGPGSTGGNKHLIEVRAGKMSLKGRMVYPDKRKGLMYVYQSEDSLMHFCWQDRTTGVVEDDLIIFPDDCEYVKIPQCTTGRAYLLKFKSSNKKFFFWLQEPSSSKDDDNCKRINELLNNPSTAVQSTPNPDQDLQSLLNNMSQSQLMQLFGSGVSQMGGLSSLLGTIRGPNSGSARTNTTPAITHRTTVPSTPTTTTTTTNQAATPSAGLITPQRAIPNSTPDAPKAKANSRVPDNSTPVPYSNPIQLSDLQTFLSGIAPPATAEGTQAQSVDLSTALTSDALTGVLSNPDTLQQLQSHLPAVDSNTQEALRSTLASPQFQQAVSQFSSALESGQLGPIVSQLAVNPEAVAAAAQGNMADFVKALEKSTSHTEGASSENKEQSVKKDDKKDDEDQMQLD</sequence>
<dbReference type="Pfam" id="PF16550">
    <property type="entry name" value="RPN13_C"/>
    <property type="match status" value="1"/>
</dbReference>
<feature type="compositionally biased region" description="Polar residues" evidence="9">
    <location>
        <begin position="182"/>
        <end position="198"/>
    </location>
</feature>
<organism evidence="12 13">
    <name type="scientific">Phaedon cochleariae</name>
    <name type="common">Mustard beetle</name>
    <dbReference type="NCBI Taxonomy" id="80249"/>
    <lineage>
        <taxon>Eukaryota</taxon>
        <taxon>Metazoa</taxon>
        <taxon>Ecdysozoa</taxon>
        <taxon>Arthropoda</taxon>
        <taxon>Hexapoda</taxon>
        <taxon>Insecta</taxon>
        <taxon>Pterygota</taxon>
        <taxon>Neoptera</taxon>
        <taxon>Endopterygota</taxon>
        <taxon>Coleoptera</taxon>
        <taxon>Polyphaga</taxon>
        <taxon>Cucujiformia</taxon>
        <taxon>Chrysomeloidea</taxon>
        <taxon>Chrysomelidae</taxon>
        <taxon>Chrysomelinae</taxon>
        <taxon>Chrysomelini</taxon>
        <taxon>Phaedon</taxon>
    </lineage>
</organism>
<keyword evidence="5" id="KW-0647">Proteasome</keyword>
<dbReference type="GO" id="GO:0005634">
    <property type="term" value="C:nucleus"/>
    <property type="evidence" value="ECO:0007669"/>
    <property type="project" value="UniProtKB-SubCell"/>
</dbReference>
<protein>
    <recommendedName>
        <fullName evidence="8">Proteasomal ubiquitin receptor ADRM1 homolog</fullName>
    </recommendedName>
</protein>
<dbReference type="Gene3D" id="1.10.2020.20">
    <property type="match status" value="1"/>
</dbReference>
<dbReference type="GO" id="GO:0070628">
    <property type="term" value="F:proteasome binding"/>
    <property type="evidence" value="ECO:0007669"/>
    <property type="project" value="TreeGrafter"/>
</dbReference>
<gene>
    <name evidence="12" type="ORF">PHAECO_LOCUS246</name>
</gene>
<evidence type="ECO:0000259" key="11">
    <source>
        <dbReference type="Pfam" id="PF16550"/>
    </source>
</evidence>
<comment type="subcellular location">
    <subcellularLocation>
        <location evidence="2">Cytoplasm</location>
    </subcellularLocation>
    <subcellularLocation>
        <location evidence="1">Nucleus</location>
    </subcellularLocation>
</comment>
<evidence type="ECO:0000256" key="2">
    <source>
        <dbReference type="ARBA" id="ARBA00004496"/>
    </source>
</evidence>
<feature type="domain" description="Pru" evidence="10">
    <location>
        <begin position="24"/>
        <end position="122"/>
    </location>
</feature>
<dbReference type="CDD" id="cd13314">
    <property type="entry name" value="PH_Rpn13"/>
    <property type="match status" value="1"/>
</dbReference>
<comment type="function">
    <text evidence="7">May function as a proteasomal ubiquitin receptor. May promote the deubiquitinating activity associated with the 26S proteasome.</text>
</comment>
<feature type="compositionally biased region" description="Low complexity" evidence="9">
    <location>
        <begin position="199"/>
        <end position="220"/>
    </location>
</feature>
<evidence type="ECO:0000259" key="10">
    <source>
        <dbReference type="Pfam" id="PF04683"/>
    </source>
</evidence>
<evidence type="ECO:0000256" key="6">
    <source>
        <dbReference type="ARBA" id="ARBA00023242"/>
    </source>
</evidence>
<dbReference type="GO" id="GO:0008541">
    <property type="term" value="C:proteasome regulatory particle, lid subcomplex"/>
    <property type="evidence" value="ECO:0007669"/>
    <property type="project" value="TreeGrafter"/>
</dbReference>
<dbReference type="GO" id="GO:0061133">
    <property type="term" value="F:endopeptidase activator activity"/>
    <property type="evidence" value="ECO:0007669"/>
    <property type="project" value="TreeGrafter"/>
</dbReference>
<dbReference type="Gene3D" id="2.30.29.70">
    <property type="entry name" value="Proteasomal ubiquitin receptor Rpn13/ADRM1"/>
    <property type="match status" value="1"/>
</dbReference>
<dbReference type="OrthoDB" id="340431at2759"/>
<dbReference type="InterPro" id="IPR044868">
    <property type="entry name" value="Rpn13/ADRM1_Pru"/>
</dbReference>
<evidence type="ECO:0000256" key="7">
    <source>
        <dbReference type="ARBA" id="ARBA00054744"/>
    </source>
</evidence>
<evidence type="ECO:0000256" key="5">
    <source>
        <dbReference type="ARBA" id="ARBA00022942"/>
    </source>
</evidence>
<dbReference type="InterPro" id="IPR006773">
    <property type="entry name" value="Rpn13/ADRM1"/>
</dbReference>
<dbReference type="PANTHER" id="PTHR12225:SF0">
    <property type="entry name" value="PROTEASOMAL UBIQUITIN RECEPTOR ADRM1"/>
    <property type="match status" value="1"/>
</dbReference>
<feature type="domain" description="RPN13 DEUBAD" evidence="11">
    <location>
        <begin position="264"/>
        <end position="377"/>
    </location>
</feature>
<evidence type="ECO:0000256" key="8">
    <source>
        <dbReference type="ARBA" id="ARBA00070663"/>
    </source>
</evidence>
<evidence type="ECO:0000313" key="12">
    <source>
        <dbReference type="EMBL" id="CAG9813474.1"/>
    </source>
</evidence>
<evidence type="ECO:0000256" key="4">
    <source>
        <dbReference type="ARBA" id="ARBA00022490"/>
    </source>
</evidence>
<dbReference type="InterPro" id="IPR032368">
    <property type="entry name" value="RPN13_DEUBAD"/>
</dbReference>
<comment type="similarity">
    <text evidence="3">Belongs to the ADRM1 family.</text>
</comment>
<reference evidence="12" key="2">
    <citation type="submission" date="2022-10" db="EMBL/GenBank/DDBJ databases">
        <authorList>
            <consortium name="ENA_rothamsted_submissions"/>
            <consortium name="culmorum"/>
            <person name="King R."/>
        </authorList>
    </citation>
    <scope>NUCLEOTIDE SEQUENCE</scope>
</reference>
<name>A0A9N9SAY9_PHACE</name>
<feature type="compositionally biased region" description="Acidic residues" evidence="9">
    <location>
        <begin position="402"/>
        <end position="411"/>
    </location>
</feature>
<dbReference type="AlphaFoldDB" id="A0A9N9SAY9"/>
<feature type="region of interest" description="Disordered" evidence="9">
    <location>
        <begin position="377"/>
        <end position="411"/>
    </location>
</feature>
<dbReference type="EMBL" id="OU896707">
    <property type="protein sequence ID" value="CAG9813474.1"/>
    <property type="molecule type" value="Genomic_DNA"/>
</dbReference>
<dbReference type="Proteomes" id="UP001153737">
    <property type="component" value="Chromosome 1"/>
</dbReference>
<feature type="compositionally biased region" description="Basic and acidic residues" evidence="9">
    <location>
        <begin position="390"/>
        <end position="401"/>
    </location>
</feature>
<keyword evidence="13" id="KW-1185">Reference proteome</keyword>